<dbReference type="Gene3D" id="2.60.260.40">
    <property type="entry name" value="q5lls5 like domains"/>
    <property type="match status" value="1"/>
</dbReference>
<sequence length="121" mass="13133">MTRWEAWQGRRHGEPSAKGCGCFTIASFGERAGGGFVPCTGHAIPNIPNTYHGPNPMSEVKQMPVVEVGAEDLPVHCPNPKMEAWSAHPRVFIDVTHGEAACPYCGTRYRVKAGVVLKGHH</sequence>
<proteinExistence type="predicted"/>
<evidence type="ECO:0000259" key="1">
    <source>
        <dbReference type="Pfam" id="PF10276"/>
    </source>
</evidence>
<feature type="domain" description="Zinc finger CHCC-type" evidence="1">
    <location>
        <begin position="87"/>
        <end position="109"/>
    </location>
</feature>
<accession>A0A5E4X933</accession>
<keyword evidence="3" id="KW-1185">Reference proteome</keyword>
<dbReference type="AlphaFoldDB" id="A0A5E4X933"/>
<gene>
    <name evidence="2" type="ORF">PTE31013_03758</name>
</gene>
<dbReference type="InterPro" id="IPR019401">
    <property type="entry name" value="Znf_CHCC"/>
</dbReference>
<name>A0A5E4X933_9BURK</name>
<dbReference type="Proteomes" id="UP000334380">
    <property type="component" value="Unassembled WGS sequence"/>
</dbReference>
<evidence type="ECO:0000313" key="3">
    <source>
        <dbReference type="Proteomes" id="UP000334380"/>
    </source>
</evidence>
<evidence type="ECO:0000313" key="2">
    <source>
        <dbReference type="EMBL" id="VVE32675.1"/>
    </source>
</evidence>
<keyword evidence="2" id="KW-0862">Zinc</keyword>
<dbReference type="GO" id="GO:0008270">
    <property type="term" value="F:zinc ion binding"/>
    <property type="evidence" value="ECO:0007669"/>
    <property type="project" value="UniProtKB-KW"/>
</dbReference>
<reference evidence="2 3" key="1">
    <citation type="submission" date="2019-08" db="EMBL/GenBank/DDBJ databases">
        <authorList>
            <person name="Peeters C."/>
        </authorList>
    </citation>
    <scope>NUCLEOTIDE SEQUENCE [LARGE SCALE GENOMIC DNA]</scope>
    <source>
        <strain evidence="2 3">LMG 31013</strain>
    </source>
</reference>
<organism evidence="2 3">
    <name type="scientific">Pandoraea terrigena</name>
    <dbReference type="NCBI Taxonomy" id="2508292"/>
    <lineage>
        <taxon>Bacteria</taxon>
        <taxon>Pseudomonadati</taxon>
        <taxon>Pseudomonadota</taxon>
        <taxon>Betaproteobacteria</taxon>
        <taxon>Burkholderiales</taxon>
        <taxon>Burkholderiaceae</taxon>
        <taxon>Pandoraea</taxon>
    </lineage>
</organism>
<keyword evidence="2" id="KW-0479">Metal-binding</keyword>
<keyword evidence="2" id="KW-0863">Zinc-finger</keyword>
<dbReference type="EMBL" id="CABPRU010000010">
    <property type="protein sequence ID" value="VVE32675.1"/>
    <property type="molecule type" value="Genomic_DNA"/>
</dbReference>
<protein>
    <submittedName>
        <fullName evidence="2">Zinc-finger domain-containing protein</fullName>
    </submittedName>
</protein>
<dbReference type="Pfam" id="PF10276">
    <property type="entry name" value="zf-CHCC"/>
    <property type="match status" value="1"/>
</dbReference>